<keyword evidence="3" id="KW-0378">Hydrolase</keyword>
<dbReference type="CDD" id="cd06262">
    <property type="entry name" value="metallo-hydrolase-like_MBL-fold"/>
    <property type="match status" value="1"/>
</dbReference>
<dbReference type="SUPFAM" id="SSF56281">
    <property type="entry name" value="Metallo-hydrolase/oxidoreductase"/>
    <property type="match status" value="1"/>
</dbReference>
<keyword evidence="4" id="KW-1185">Reference proteome</keyword>
<dbReference type="InterPro" id="IPR036866">
    <property type="entry name" value="RibonucZ/Hydroxyglut_hydro"/>
</dbReference>
<organism evidence="3 4">
    <name type="scientific">Desulfosarcina widdelii</name>
    <dbReference type="NCBI Taxonomy" id="947919"/>
    <lineage>
        <taxon>Bacteria</taxon>
        <taxon>Pseudomonadati</taxon>
        <taxon>Thermodesulfobacteriota</taxon>
        <taxon>Desulfobacteria</taxon>
        <taxon>Desulfobacterales</taxon>
        <taxon>Desulfosarcinaceae</taxon>
        <taxon>Desulfosarcina</taxon>
    </lineage>
</organism>
<evidence type="ECO:0000259" key="2">
    <source>
        <dbReference type="SMART" id="SM00849"/>
    </source>
</evidence>
<dbReference type="GO" id="GO:0017001">
    <property type="term" value="P:antibiotic catabolic process"/>
    <property type="evidence" value="ECO:0007669"/>
    <property type="project" value="UniProtKB-ARBA"/>
</dbReference>
<accession>A0A5K7ZN46</accession>
<dbReference type="Pfam" id="PF00753">
    <property type="entry name" value="Lactamase_B"/>
    <property type="match status" value="1"/>
</dbReference>
<dbReference type="InterPro" id="IPR050855">
    <property type="entry name" value="NDM-1-like"/>
</dbReference>
<sequence length="219" mass="23519">MEITSEIWQVGGPGLTSPEDAAVYLMRFDGQAAIVDAGCGGHGDLLAANIEACGVAPDQVRCLLLTHCHFDHVGGAEDLRIRYGCEIVVHELDAPALEAGDSRRTAANWYGRSMKPLNPDVLLSGTGRQIRLGDRPVEAIHTPGHTPGSVVYVVESDGMRVLFGQDVHGPLHADFGSDAADYRRSLKEMADLAADILCEGHYGIIKGADKVRAFIRSFL</sequence>
<dbReference type="KEGG" id="dwd:DSCW_49940"/>
<dbReference type="AlphaFoldDB" id="A0A5K7ZN46"/>
<dbReference type="GO" id="GO:0016787">
    <property type="term" value="F:hydrolase activity"/>
    <property type="evidence" value="ECO:0007669"/>
    <property type="project" value="UniProtKB-KW"/>
</dbReference>
<dbReference type="PANTHER" id="PTHR42951:SF4">
    <property type="entry name" value="ACYL-COENZYME A THIOESTERASE MBLAC2"/>
    <property type="match status" value="1"/>
</dbReference>
<dbReference type="InterPro" id="IPR001279">
    <property type="entry name" value="Metallo-B-lactamas"/>
</dbReference>
<name>A0A5K7ZN46_9BACT</name>
<evidence type="ECO:0000256" key="1">
    <source>
        <dbReference type="ARBA" id="ARBA00005250"/>
    </source>
</evidence>
<protein>
    <submittedName>
        <fullName evidence="3">MBL fold metallo-hydrolase</fullName>
    </submittedName>
</protein>
<dbReference type="RefSeq" id="WP_197740420.1">
    <property type="nucleotide sequence ID" value="NZ_AP021875.1"/>
</dbReference>
<dbReference type="PANTHER" id="PTHR42951">
    <property type="entry name" value="METALLO-BETA-LACTAMASE DOMAIN-CONTAINING"/>
    <property type="match status" value="1"/>
</dbReference>
<reference evidence="3 4" key="1">
    <citation type="submission" date="2019-11" db="EMBL/GenBank/DDBJ databases">
        <title>Comparative genomics of hydrocarbon-degrading Desulfosarcina strains.</title>
        <authorList>
            <person name="Watanabe M."/>
            <person name="Kojima H."/>
            <person name="Fukui M."/>
        </authorList>
    </citation>
    <scope>NUCLEOTIDE SEQUENCE [LARGE SCALE GENOMIC DNA]</scope>
    <source>
        <strain evidence="3 4">PP31</strain>
    </source>
</reference>
<evidence type="ECO:0000313" key="3">
    <source>
        <dbReference type="EMBL" id="BBO77577.1"/>
    </source>
</evidence>
<dbReference type="EMBL" id="AP021875">
    <property type="protein sequence ID" value="BBO77577.1"/>
    <property type="molecule type" value="Genomic_DNA"/>
</dbReference>
<dbReference type="Gene3D" id="3.60.15.10">
    <property type="entry name" value="Ribonuclease Z/Hydroxyacylglutathione hydrolase-like"/>
    <property type="match status" value="1"/>
</dbReference>
<feature type="domain" description="Metallo-beta-lactamase" evidence="2">
    <location>
        <begin position="20"/>
        <end position="201"/>
    </location>
</feature>
<evidence type="ECO:0000313" key="4">
    <source>
        <dbReference type="Proteomes" id="UP000427769"/>
    </source>
</evidence>
<comment type="similarity">
    <text evidence="1">Belongs to the metallo-beta-lactamase superfamily. Class-B beta-lactamase family.</text>
</comment>
<proteinExistence type="inferred from homology"/>
<gene>
    <name evidence="3" type="ORF">DSCW_49940</name>
</gene>
<dbReference type="SMART" id="SM00849">
    <property type="entry name" value="Lactamase_B"/>
    <property type="match status" value="1"/>
</dbReference>
<dbReference type="Proteomes" id="UP000427769">
    <property type="component" value="Chromosome"/>
</dbReference>